<dbReference type="GO" id="GO:0008641">
    <property type="term" value="F:ubiquitin-like modifier activating enzyme activity"/>
    <property type="evidence" value="ECO:0007669"/>
    <property type="project" value="InterPro"/>
</dbReference>
<dbReference type="Pfam" id="PF00899">
    <property type="entry name" value="ThiF"/>
    <property type="match status" value="1"/>
</dbReference>
<reference evidence="3" key="1">
    <citation type="journal article" date="2021" name="PeerJ">
        <title>Extensive microbial diversity within the chicken gut microbiome revealed by metagenomics and culture.</title>
        <authorList>
            <person name="Gilroy R."/>
            <person name="Ravi A."/>
            <person name="Getino M."/>
            <person name="Pursley I."/>
            <person name="Horton D.L."/>
            <person name="Alikhan N.F."/>
            <person name="Baker D."/>
            <person name="Gharbi K."/>
            <person name="Hall N."/>
            <person name="Watson M."/>
            <person name="Adriaenssens E.M."/>
            <person name="Foster-Nyarko E."/>
            <person name="Jarju S."/>
            <person name="Secka A."/>
            <person name="Antonio M."/>
            <person name="Oren A."/>
            <person name="Chaudhuri R.R."/>
            <person name="La Ragione R."/>
            <person name="Hildebrand F."/>
            <person name="Pallen M.J."/>
        </authorList>
    </citation>
    <scope>NUCLEOTIDE SEQUENCE</scope>
    <source>
        <strain evidence="3">CHK196-7946</strain>
    </source>
</reference>
<dbReference type="InterPro" id="IPR000594">
    <property type="entry name" value="ThiF_NAD_FAD-bd"/>
</dbReference>
<dbReference type="SUPFAM" id="SSF69572">
    <property type="entry name" value="Activating enzymes of the ubiquitin-like proteins"/>
    <property type="match status" value="1"/>
</dbReference>
<accession>A0A9D2Q8D4</accession>
<proteinExistence type="predicted"/>
<gene>
    <name evidence="3" type="ORF">H9697_00050</name>
</gene>
<dbReference type="Proteomes" id="UP000823902">
    <property type="component" value="Unassembled WGS sequence"/>
</dbReference>
<feature type="domain" description="THIF-type NAD/FAD binding fold" evidence="2">
    <location>
        <begin position="5"/>
        <end position="248"/>
    </location>
</feature>
<feature type="region of interest" description="Disordered" evidence="1">
    <location>
        <begin position="200"/>
        <end position="221"/>
    </location>
</feature>
<protein>
    <submittedName>
        <fullName evidence="3">tRNA threonylcarbamoyladenosine dehydratase</fullName>
    </submittedName>
</protein>
<dbReference type="GO" id="GO:0061504">
    <property type="term" value="P:cyclic threonylcarbamoyladenosine biosynthetic process"/>
    <property type="evidence" value="ECO:0007669"/>
    <property type="project" value="TreeGrafter"/>
</dbReference>
<dbReference type="Gene3D" id="3.40.50.720">
    <property type="entry name" value="NAD(P)-binding Rossmann-like Domain"/>
    <property type="match status" value="1"/>
</dbReference>
<evidence type="ECO:0000313" key="4">
    <source>
        <dbReference type="Proteomes" id="UP000823902"/>
    </source>
</evidence>
<dbReference type="PANTHER" id="PTHR43267:SF1">
    <property type="entry name" value="TRNA THREONYLCARBAMOYLADENOSINE DEHYDRATASE"/>
    <property type="match status" value="1"/>
</dbReference>
<reference evidence="3" key="2">
    <citation type="submission" date="2021-04" db="EMBL/GenBank/DDBJ databases">
        <authorList>
            <person name="Gilroy R."/>
        </authorList>
    </citation>
    <scope>NUCLEOTIDE SEQUENCE</scope>
    <source>
        <strain evidence="3">CHK196-7946</strain>
    </source>
</reference>
<dbReference type="InterPro" id="IPR035985">
    <property type="entry name" value="Ubiquitin-activating_enz"/>
</dbReference>
<dbReference type="AlphaFoldDB" id="A0A9D2Q8D4"/>
<dbReference type="GO" id="GO:0061503">
    <property type="term" value="F:tRNA threonylcarbamoyladenosine dehydratase"/>
    <property type="evidence" value="ECO:0007669"/>
    <property type="project" value="TreeGrafter"/>
</dbReference>
<feature type="compositionally biased region" description="Basic and acidic residues" evidence="1">
    <location>
        <begin position="200"/>
        <end position="215"/>
    </location>
</feature>
<dbReference type="EMBL" id="DWVY01000001">
    <property type="protein sequence ID" value="HJC73337.1"/>
    <property type="molecule type" value="Genomic_DNA"/>
</dbReference>
<name>A0A9D2Q8D4_9FIRM</name>
<evidence type="ECO:0000256" key="1">
    <source>
        <dbReference type="SAM" id="MobiDB-lite"/>
    </source>
</evidence>
<sequence length="257" mass="27989">MVNQYSRTELLIGAEGMELLKGSSVMVFGVGGVGSHCIEALARSGIGKLILIDNDTVSLTNINRQSIAYHSTVGQFKTLVMKERIRDIDPSINVKTYETFVLPENLGRLLDQEEETGAGKIDYIVDAIDTVSAKLALAEEAQRRGIRLISSMGTGNKLHPELFEIDDLSKTSVCPLCRVMRRELKQRGIQHLKVLYSKEKPVDTGGRETGEEPGVRRSIPGSISFVPPTAGLLIAGEVIRELAGLDESSDRPGADKV</sequence>
<dbReference type="PANTHER" id="PTHR43267">
    <property type="entry name" value="TRNA THREONYLCARBAMOYLADENOSINE DEHYDRATASE"/>
    <property type="match status" value="1"/>
</dbReference>
<evidence type="ECO:0000313" key="3">
    <source>
        <dbReference type="EMBL" id="HJC73337.1"/>
    </source>
</evidence>
<organism evidence="3 4">
    <name type="scientific">Candidatus Mediterraneibacter faecavium</name>
    <dbReference type="NCBI Taxonomy" id="2838668"/>
    <lineage>
        <taxon>Bacteria</taxon>
        <taxon>Bacillati</taxon>
        <taxon>Bacillota</taxon>
        <taxon>Clostridia</taxon>
        <taxon>Lachnospirales</taxon>
        <taxon>Lachnospiraceae</taxon>
        <taxon>Mediterraneibacter</taxon>
    </lineage>
</organism>
<comment type="caution">
    <text evidence="3">The sequence shown here is derived from an EMBL/GenBank/DDBJ whole genome shotgun (WGS) entry which is preliminary data.</text>
</comment>
<dbReference type="CDD" id="cd00755">
    <property type="entry name" value="YgdL_like"/>
    <property type="match status" value="1"/>
</dbReference>
<evidence type="ECO:0000259" key="2">
    <source>
        <dbReference type="Pfam" id="PF00899"/>
    </source>
</evidence>
<dbReference type="InterPro" id="IPR045886">
    <property type="entry name" value="ThiF/MoeB/HesA"/>
</dbReference>